<reference evidence="3" key="1">
    <citation type="journal article" date="2017" name="Gigascience">
        <title>The genome draft of coconut (Cocos nucifera).</title>
        <authorList>
            <person name="Xiao Y."/>
            <person name="Xu P."/>
            <person name="Fan H."/>
            <person name="Baudouin L."/>
            <person name="Xia W."/>
            <person name="Bocs S."/>
            <person name="Xu J."/>
            <person name="Li Q."/>
            <person name="Guo A."/>
            <person name="Zhou L."/>
            <person name="Li J."/>
            <person name="Wu Y."/>
            <person name="Ma Z."/>
            <person name="Armero A."/>
            <person name="Issali A.E."/>
            <person name="Liu N."/>
            <person name="Peng M."/>
            <person name="Yang Y."/>
        </authorList>
    </citation>
    <scope>NUCLEOTIDE SEQUENCE</scope>
    <source>
        <tissue evidence="3">Spear leaf of Hainan Tall coconut</tissue>
    </source>
</reference>
<organism evidence="3 4">
    <name type="scientific">Cocos nucifera</name>
    <name type="common">Coconut palm</name>
    <dbReference type="NCBI Taxonomy" id="13894"/>
    <lineage>
        <taxon>Eukaryota</taxon>
        <taxon>Viridiplantae</taxon>
        <taxon>Streptophyta</taxon>
        <taxon>Embryophyta</taxon>
        <taxon>Tracheophyta</taxon>
        <taxon>Spermatophyta</taxon>
        <taxon>Magnoliopsida</taxon>
        <taxon>Liliopsida</taxon>
        <taxon>Arecaceae</taxon>
        <taxon>Arecoideae</taxon>
        <taxon>Cocoseae</taxon>
        <taxon>Attaleinae</taxon>
        <taxon>Cocos</taxon>
    </lineage>
</organism>
<sequence length="245" mass="25468">MTRPAMGAALTIALSLALLFTLLSVLLADLLCSLICCRKHRSQTAAPDASDAAVAAAAAAAEEDPPTPPLSFPFYAHGVLQAPTTFLLTIPNLEAATAAAAALPPKQVECKSRMPLTVDNESPSVPASPCIHRISFASVNSAAPDHFVCISNPIYDGIGGGDDMGTPFETPDASPSHWGLEEETESDYSPQLTVMKKLPSMAPQAFSAVALMDGRPSLATSVSATETNRVSSSSSSYSLCCSPSW</sequence>
<feature type="chain" id="PRO_5035447798" evidence="2">
    <location>
        <begin position="29"/>
        <end position="245"/>
    </location>
</feature>
<gene>
    <name evidence="3" type="ORF">COCNU_11G000100</name>
</gene>
<dbReference type="OrthoDB" id="680110at2759"/>
<keyword evidence="2" id="KW-0732">Signal</keyword>
<protein>
    <submittedName>
        <fullName evidence="3">Uncharacterized protein</fullName>
    </submittedName>
</protein>
<evidence type="ECO:0000313" key="3">
    <source>
        <dbReference type="EMBL" id="KAG1363183.1"/>
    </source>
</evidence>
<dbReference type="Proteomes" id="UP000797356">
    <property type="component" value="Chromosome 11"/>
</dbReference>
<comment type="caution">
    <text evidence="3">The sequence shown here is derived from an EMBL/GenBank/DDBJ whole genome shotgun (WGS) entry which is preliminary data.</text>
</comment>
<evidence type="ECO:0000313" key="4">
    <source>
        <dbReference type="Proteomes" id="UP000797356"/>
    </source>
</evidence>
<evidence type="ECO:0000256" key="1">
    <source>
        <dbReference type="SAM" id="MobiDB-lite"/>
    </source>
</evidence>
<proteinExistence type="predicted"/>
<name>A0A8K0INJ9_COCNU</name>
<evidence type="ECO:0000256" key="2">
    <source>
        <dbReference type="SAM" id="SignalP"/>
    </source>
</evidence>
<feature type="region of interest" description="Disordered" evidence="1">
    <location>
        <begin position="165"/>
        <end position="185"/>
    </location>
</feature>
<feature type="signal peptide" evidence="2">
    <location>
        <begin position="1"/>
        <end position="28"/>
    </location>
</feature>
<accession>A0A8K0INJ9</accession>
<dbReference type="AlphaFoldDB" id="A0A8K0INJ9"/>
<dbReference type="EMBL" id="CM017882">
    <property type="protein sequence ID" value="KAG1363183.1"/>
    <property type="molecule type" value="Genomic_DNA"/>
</dbReference>
<keyword evidence="4" id="KW-1185">Reference proteome</keyword>
<reference evidence="3" key="2">
    <citation type="submission" date="2019-07" db="EMBL/GenBank/DDBJ databases">
        <authorList>
            <person name="Yang Y."/>
            <person name="Bocs S."/>
            <person name="Baudouin L."/>
        </authorList>
    </citation>
    <scope>NUCLEOTIDE SEQUENCE</scope>
    <source>
        <tissue evidence="3">Spear leaf of Hainan Tall coconut</tissue>
    </source>
</reference>